<dbReference type="Proteomes" id="UP000240493">
    <property type="component" value="Unassembled WGS sequence"/>
</dbReference>
<name>A0A2T3ZH68_TRIA4</name>
<dbReference type="EMBL" id="KZ679258">
    <property type="protein sequence ID" value="PTB44149.1"/>
    <property type="molecule type" value="Genomic_DNA"/>
</dbReference>
<accession>A0A2T3ZH68</accession>
<evidence type="ECO:0000313" key="1">
    <source>
        <dbReference type="EMBL" id="PTB44149.1"/>
    </source>
</evidence>
<dbReference type="PROSITE" id="PS51257">
    <property type="entry name" value="PROKAR_LIPOPROTEIN"/>
    <property type="match status" value="1"/>
</dbReference>
<proteinExistence type="predicted"/>
<dbReference type="AlphaFoldDB" id="A0A2T3ZH68"/>
<gene>
    <name evidence="1" type="ORF">M441DRAFT_342391</name>
</gene>
<evidence type="ECO:0000313" key="2">
    <source>
        <dbReference type="Proteomes" id="UP000240493"/>
    </source>
</evidence>
<keyword evidence="2" id="KW-1185">Reference proteome</keyword>
<reference evidence="1 2" key="1">
    <citation type="submission" date="2016-07" db="EMBL/GenBank/DDBJ databases">
        <title>Multiple horizontal gene transfer events from other fungi enriched the ability of initially mycotrophic Trichoderma (Ascomycota) to feed on dead plant biomass.</title>
        <authorList>
            <consortium name="DOE Joint Genome Institute"/>
            <person name="Aerts A."/>
            <person name="Atanasova L."/>
            <person name="Chenthamara K."/>
            <person name="Zhang J."/>
            <person name="Grujic M."/>
            <person name="Henrissat B."/>
            <person name="Kuo A."/>
            <person name="Salamov A."/>
            <person name="Lipzen A."/>
            <person name="Labutti K."/>
            <person name="Barry K."/>
            <person name="Miao Y."/>
            <person name="Rahimi M.J."/>
            <person name="Shen Q."/>
            <person name="Grigoriev I.V."/>
            <person name="Kubicek C.P."/>
            <person name="Druzhinina I.S."/>
        </authorList>
    </citation>
    <scope>NUCLEOTIDE SEQUENCE [LARGE SCALE GENOMIC DNA]</scope>
    <source>
        <strain evidence="1 2">CBS 433.97</strain>
    </source>
</reference>
<protein>
    <submittedName>
        <fullName evidence="1">Uncharacterized protein</fullName>
    </submittedName>
</protein>
<organism evidence="1 2">
    <name type="scientific">Trichoderma asperellum (strain ATCC 204424 / CBS 433.97 / NBRC 101777)</name>
    <dbReference type="NCBI Taxonomy" id="1042311"/>
    <lineage>
        <taxon>Eukaryota</taxon>
        <taxon>Fungi</taxon>
        <taxon>Dikarya</taxon>
        <taxon>Ascomycota</taxon>
        <taxon>Pezizomycotina</taxon>
        <taxon>Sordariomycetes</taxon>
        <taxon>Hypocreomycetidae</taxon>
        <taxon>Hypocreales</taxon>
        <taxon>Hypocreaceae</taxon>
        <taxon>Trichoderma</taxon>
    </lineage>
</organism>
<sequence length="137" mass="14582">MLAGRLLNGVHRQLSNLVAVPASVSPAAQACYAAALQGSRVPKIPDVSRYQVRRLQGWDRNPLGSGTHSRRFTILSSIGPSLWKNDVSVESECEIVVRCSAHAAVPETLVHVGASTEISWRAGGAPRRAAQLSMGVS</sequence>